<reference evidence="1" key="1">
    <citation type="submission" date="2018-06" db="EMBL/GenBank/DDBJ databases">
        <authorList>
            <person name="Zhirakovskaya E."/>
        </authorList>
    </citation>
    <scope>NUCLEOTIDE SEQUENCE</scope>
</reference>
<name>A0A3B0VYN1_9ZZZZ</name>
<dbReference type="PROSITE" id="PS51257">
    <property type="entry name" value="PROKAR_LIPOPROTEIN"/>
    <property type="match status" value="1"/>
</dbReference>
<evidence type="ECO:0000313" key="1">
    <source>
        <dbReference type="EMBL" id="VAW44252.1"/>
    </source>
</evidence>
<dbReference type="Pfam" id="PF07027">
    <property type="entry name" value="DUF1318"/>
    <property type="match status" value="1"/>
</dbReference>
<evidence type="ECO:0008006" key="2">
    <source>
        <dbReference type="Google" id="ProtNLM"/>
    </source>
</evidence>
<sequence length="204" mass="22952">MNKWYKSLLVGSFVFVAACVTINVYFPAAEVDSAAEKIVKDILNDEIDGDQNNGNDQSSFFNGSDIRRMVHQMNPINWMISSVHAQQADITLSSPAINEITVKLKGRFNDLLKVHLDNNVVGFTNDGLVEIVDAGQLGLKDRQSVKKLVADENRDRVALYREMAIANNHPEWEEQITNAFVKQWISQAKPGWSYQNAAGQWVKK</sequence>
<dbReference type="InterPro" id="IPR008309">
    <property type="entry name" value="YdbL"/>
</dbReference>
<protein>
    <recommendedName>
        <fullName evidence="2">DUF1318 domain-containing protein</fullName>
    </recommendedName>
</protein>
<dbReference type="EMBL" id="UOFA01000099">
    <property type="protein sequence ID" value="VAW44252.1"/>
    <property type="molecule type" value="Genomic_DNA"/>
</dbReference>
<organism evidence="1">
    <name type="scientific">hydrothermal vent metagenome</name>
    <dbReference type="NCBI Taxonomy" id="652676"/>
    <lineage>
        <taxon>unclassified sequences</taxon>
        <taxon>metagenomes</taxon>
        <taxon>ecological metagenomes</taxon>
    </lineage>
</organism>
<gene>
    <name evidence="1" type="ORF">MNBD_GAMMA02-589</name>
</gene>
<dbReference type="AlphaFoldDB" id="A0A3B0VYN1"/>
<proteinExistence type="predicted"/>
<accession>A0A3B0VYN1</accession>